<dbReference type="RefSeq" id="WP_167071361.1">
    <property type="nucleotide sequence ID" value="NZ_JAAOZC010000001.1"/>
</dbReference>
<feature type="signal peptide" evidence="1">
    <location>
        <begin position="1"/>
        <end position="20"/>
    </location>
</feature>
<comment type="caution">
    <text evidence="2">The sequence shown here is derived from an EMBL/GenBank/DDBJ whole genome shotgun (WGS) entry which is preliminary data.</text>
</comment>
<proteinExistence type="predicted"/>
<dbReference type="EMBL" id="JAAOZC010000001">
    <property type="protein sequence ID" value="NIJ06737.1"/>
    <property type="molecule type" value="Genomic_DNA"/>
</dbReference>
<evidence type="ECO:0000313" key="3">
    <source>
        <dbReference type="Proteomes" id="UP000727456"/>
    </source>
</evidence>
<keyword evidence="3" id="KW-1185">Reference proteome</keyword>
<keyword evidence="1" id="KW-0732">Signal</keyword>
<evidence type="ECO:0000256" key="1">
    <source>
        <dbReference type="SAM" id="SignalP"/>
    </source>
</evidence>
<reference evidence="2 3" key="1">
    <citation type="submission" date="2020-03" db="EMBL/GenBank/DDBJ databases">
        <title>Genomic Encyclopedia of Type Strains, Phase III (KMG-III): the genomes of soil and plant-associated and newly described type strains.</title>
        <authorList>
            <person name="Whitman W."/>
        </authorList>
    </citation>
    <scope>NUCLEOTIDE SEQUENCE [LARGE SCALE GENOMIC DNA]</scope>
    <source>
        <strain evidence="2 3">CECT 8804</strain>
    </source>
</reference>
<dbReference type="Proteomes" id="UP000727456">
    <property type="component" value="Unassembled WGS sequence"/>
</dbReference>
<gene>
    <name evidence="2" type="ORF">FHS31_000319</name>
</gene>
<organism evidence="2 3">
    <name type="scientific">Sphingomonas vulcanisoli</name>
    <dbReference type="NCBI Taxonomy" id="1658060"/>
    <lineage>
        <taxon>Bacteria</taxon>
        <taxon>Pseudomonadati</taxon>
        <taxon>Pseudomonadota</taxon>
        <taxon>Alphaproteobacteria</taxon>
        <taxon>Sphingomonadales</taxon>
        <taxon>Sphingomonadaceae</taxon>
        <taxon>Sphingomonas</taxon>
    </lineage>
</organism>
<evidence type="ECO:0000313" key="2">
    <source>
        <dbReference type="EMBL" id="NIJ06737.1"/>
    </source>
</evidence>
<sequence length="216" mass="22105">MRPFTAILPILACLAQPALAQQPPAPAAAKPAYRIGGFRHARFGMTQAEVRAAIAADFGGDTKVKTASNPVEGTDALQITLADLPPGPGAAKIGYVFGATSKRLTSVNVIWAIEGEPSTAQRESISIAAVQLGNYFQALPIRPRAKADVGAVGANALLMFAAVDDQGAGVEVVAAGIPFKSGTSSRSAPTGPASLRITYAANAANPDIVRIAPNSF</sequence>
<accession>A0ABX0TMK0</accession>
<name>A0ABX0TMK0_9SPHN</name>
<protein>
    <submittedName>
        <fullName evidence="2">Uncharacterized protein</fullName>
    </submittedName>
</protein>
<feature type="chain" id="PRO_5046678506" evidence="1">
    <location>
        <begin position="21"/>
        <end position="216"/>
    </location>
</feature>